<dbReference type="RefSeq" id="XP_016755320.1">
    <property type="nucleotide sequence ID" value="XM_016899831.1"/>
</dbReference>
<dbReference type="GeneID" id="107963272"/>
<evidence type="ECO:0000313" key="3">
    <source>
        <dbReference type="Proteomes" id="UP000818029"/>
    </source>
</evidence>
<keyword evidence="3" id="KW-1185">Reference proteome</keyword>
<dbReference type="PaxDb" id="3635-A0A1U8PVZ1"/>
<dbReference type="STRING" id="3635.A0A1U8PVZ1"/>
<proteinExistence type="predicted"/>
<evidence type="ECO:0000259" key="2">
    <source>
        <dbReference type="Pfam" id="PF24626"/>
    </source>
</evidence>
<feature type="domain" description="Tf2-1-like SH3-like" evidence="2">
    <location>
        <begin position="73"/>
        <end position="125"/>
    </location>
</feature>
<dbReference type="PANTHER" id="PTHR46148:SF52">
    <property type="entry name" value="OS04G0603800 PROTEIN"/>
    <property type="match status" value="1"/>
</dbReference>
<dbReference type="Gene3D" id="3.30.420.10">
    <property type="entry name" value="Ribonuclease H-like superfamily/Ribonuclease H"/>
    <property type="match status" value="1"/>
</dbReference>
<dbReference type="Pfam" id="PF24626">
    <property type="entry name" value="SH3_Tf2-1"/>
    <property type="match status" value="1"/>
</dbReference>
<dbReference type="AlphaFoldDB" id="A0A1U8PVZ1"/>
<dbReference type="InterPro" id="IPR016197">
    <property type="entry name" value="Chromo-like_dom_sf"/>
</dbReference>
<name>A0A1U8PVZ1_GOSHI</name>
<gene>
    <name evidence="4" type="primary">LOC107963272</name>
</gene>
<dbReference type="Pfam" id="PF00385">
    <property type="entry name" value="Chromo"/>
    <property type="match status" value="1"/>
</dbReference>
<reference evidence="4" key="2">
    <citation type="submission" date="2025-08" db="UniProtKB">
        <authorList>
            <consortium name="RefSeq"/>
        </authorList>
    </citation>
    <scope>IDENTIFICATION</scope>
</reference>
<organism evidence="3 4">
    <name type="scientific">Gossypium hirsutum</name>
    <name type="common">Upland cotton</name>
    <name type="synonym">Gossypium mexicanum</name>
    <dbReference type="NCBI Taxonomy" id="3635"/>
    <lineage>
        <taxon>Eukaryota</taxon>
        <taxon>Viridiplantae</taxon>
        <taxon>Streptophyta</taxon>
        <taxon>Embryophyta</taxon>
        <taxon>Tracheophyta</taxon>
        <taxon>Spermatophyta</taxon>
        <taxon>Magnoliopsida</taxon>
        <taxon>eudicotyledons</taxon>
        <taxon>Gunneridae</taxon>
        <taxon>Pentapetalae</taxon>
        <taxon>rosids</taxon>
        <taxon>malvids</taxon>
        <taxon>Malvales</taxon>
        <taxon>Malvaceae</taxon>
        <taxon>Malvoideae</taxon>
        <taxon>Gossypium</taxon>
    </lineage>
</organism>
<dbReference type="GO" id="GO:0003676">
    <property type="term" value="F:nucleic acid binding"/>
    <property type="evidence" value="ECO:0007669"/>
    <property type="project" value="InterPro"/>
</dbReference>
<dbReference type="InterPro" id="IPR056924">
    <property type="entry name" value="SH3_Tf2-1"/>
</dbReference>
<evidence type="ECO:0000259" key="1">
    <source>
        <dbReference type="Pfam" id="PF00385"/>
    </source>
</evidence>
<accession>A0A1U8PVZ1</accession>
<dbReference type="InterPro" id="IPR023780">
    <property type="entry name" value="Chromo_domain"/>
</dbReference>
<dbReference type="PANTHER" id="PTHR46148">
    <property type="entry name" value="CHROMO DOMAIN-CONTAINING PROTEIN"/>
    <property type="match status" value="1"/>
</dbReference>
<dbReference type="SUPFAM" id="SSF54160">
    <property type="entry name" value="Chromo domain-like"/>
    <property type="match status" value="1"/>
</dbReference>
<reference evidence="3" key="1">
    <citation type="journal article" date="2020" name="Nat. Genet.">
        <title>Genomic diversifications of five Gossypium allopolyploid species and their impact on cotton improvement.</title>
        <authorList>
            <person name="Chen Z.J."/>
            <person name="Sreedasyam A."/>
            <person name="Ando A."/>
            <person name="Song Q."/>
            <person name="De Santiago L.M."/>
            <person name="Hulse-Kemp A.M."/>
            <person name="Ding M."/>
            <person name="Ye W."/>
            <person name="Kirkbride R.C."/>
            <person name="Jenkins J."/>
            <person name="Plott C."/>
            <person name="Lovell J."/>
            <person name="Lin Y.M."/>
            <person name="Vaughn R."/>
            <person name="Liu B."/>
            <person name="Simpson S."/>
            <person name="Scheffler B.E."/>
            <person name="Wen L."/>
            <person name="Saski C.A."/>
            <person name="Grover C.E."/>
            <person name="Hu G."/>
            <person name="Conover J.L."/>
            <person name="Carlson J.W."/>
            <person name="Shu S."/>
            <person name="Boston L.B."/>
            <person name="Williams M."/>
            <person name="Peterson D.G."/>
            <person name="McGee K."/>
            <person name="Jones D.C."/>
            <person name="Wendel J.F."/>
            <person name="Stelly D.M."/>
            <person name="Grimwood J."/>
            <person name="Schmutz J."/>
        </authorList>
    </citation>
    <scope>NUCLEOTIDE SEQUENCE [LARGE SCALE GENOMIC DNA]</scope>
    <source>
        <strain evidence="3">cv. TM-1</strain>
    </source>
</reference>
<dbReference type="Proteomes" id="UP000818029">
    <property type="component" value="Chromosome A06"/>
</dbReference>
<evidence type="ECO:0000313" key="4">
    <source>
        <dbReference type="RefSeq" id="XP_016755320.1"/>
    </source>
</evidence>
<sequence length="209" mass="23914">MTGEKPSASASWLPLVEWWNNTTYHSAIQTTPYEALYGQDPYLHLPYLASASLVAMVDRTLQHREIMRKPYRRHSLRKFKNQKLSPRYFGPFPVKARVGLVTYKLLLPPFARIHSIFHVFQLKKHIGSAVRASTLPQVGSDGALLKTPIRVLDRRLVKQGNHVAVEVLVEWADTFPEDSTWENLHDLQRCFPVLILEDTDPVSEEGSIT</sequence>
<evidence type="ECO:0008006" key="5">
    <source>
        <dbReference type="Google" id="ProtNLM"/>
    </source>
</evidence>
<protein>
    <recommendedName>
        <fullName evidence="5">Chromo domain-containing protein</fullName>
    </recommendedName>
</protein>
<feature type="domain" description="Chromo" evidence="1">
    <location>
        <begin position="150"/>
        <end position="195"/>
    </location>
</feature>
<dbReference type="InterPro" id="IPR036397">
    <property type="entry name" value="RNaseH_sf"/>
</dbReference>
<dbReference type="KEGG" id="ghi:107963272"/>